<dbReference type="InterPro" id="IPR039426">
    <property type="entry name" value="TonB-dep_rcpt-like"/>
</dbReference>
<accession>A0A5B9E9E2</accession>
<evidence type="ECO:0000313" key="15">
    <source>
        <dbReference type="Proteomes" id="UP000321820"/>
    </source>
</evidence>
<reference evidence="14 15" key="1">
    <citation type="submission" date="2019-08" db="EMBL/GenBank/DDBJ databases">
        <title>Complete genome sequence of Terriglobus albidus strain ORNL.</title>
        <authorList>
            <person name="Podar M."/>
        </authorList>
    </citation>
    <scope>NUCLEOTIDE SEQUENCE [LARGE SCALE GENOMIC DNA]</scope>
    <source>
        <strain evidence="14 15">ORNL</strain>
    </source>
</reference>
<protein>
    <submittedName>
        <fullName evidence="14">TonB-dependent receptor</fullName>
    </submittedName>
</protein>
<comment type="similarity">
    <text evidence="10 11">Belongs to the TonB-dependent receptor family.</text>
</comment>
<evidence type="ECO:0000256" key="3">
    <source>
        <dbReference type="ARBA" id="ARBA00022452"/>
    </source>
</evidence>
<keyword evidence="15" id="KW-1185">Reference proteome</keyword>
<proteinExistence type="inferred from homology"/>
<dbReference type="PANTHER" id="PTHR30069:SF29">
    <property type="entry name" value="HEMOGLOBIN AND HEMOGLOBIN-HAPTOGLOBIN-BINDING PROTEIN 1-RELATED"/>
    <property type="match status" value="1"/>
</dbReference>
<dbReference type="OrthoDB" id="9758929at2"/>
<feature type="domain" description="TonB-dependent receptor-like beta-barrel" evidence="12">
    <location>
        <begin position="231"/>
        <end position="610"/>
    </location>
</feature>
<keyword evidence="4 10" id="KW-0812">Transmembrane</keyword>
<organism evidence="14 15">
    <name type="scientific">Terriglobus albidus</name>
    <dbReference type="NCBI Taxonomy" id="1592106"/>
    <lineage>
        <taxon>Bacteria</taxon>
        <taxon>Pseudomonadati</taxon>
        <taxon>Acidobacteriota</taxon>
        <taxon>Terriglobia</taxon>
        <taxon>Terriglobales</taxon>
        <taxon>Acidobacteriaceae</taxon>
        <taxon>Terriglobus</taxon>
    </lineage>
</organism>
<dbReference type="PROSITE" id="PS52016">
    <property type="entry name" value="TONB_DEPENDENT_REC_3"/>
    <property type="match status" value="1"/>
</dbReference>
<dbReference type="RefSeq" id="WP_147647454.1">
    <property type="nucleotide sequence ID" value="NZ_CP042806.1"/>
</dbReference>
<sequence length="647" mass="72487">MFCAVIAPLPAQQKPADITELSLPDLLNTPISTASRFSQSSMEAPASVTVVTREQIQRSGYRTLADILRGVQGFYITYDRQYSYVGVRGFSNPGDYNTRVLLMVDGHRLNDAIFEQAMVGTEFGIDVDLIDHVEITRGPASSLYGTNAVFGVINVITRKGSDLNGVEAASDAGSFNTYRGRLSYGHEIAGIQTLLSGTFYGSQGPKQLYYPEYDDPSTNNGIVSHADDDQFVDLLATLTRRGLRFQAAYNAREKGDPTGAFGDVFNDRRNREADAHGYLDLRYERSIGNSSSLLARSYFDRYMYDGKFVQVGQDGSVLNKDFGRGESFGLELQSTTRLWDKYRFVSGFEYRNDFRQEVTNYDVSPFTSYLNYDHPSFVAAPYIEGEIPLRGSFLLAPSIRVDYNPRVGWMTSPRLALRFAQGDRNHFKLIFGQSFRSPNAYELYYYPAYTPSKLAAERNLAWEGNWDREFSSGFLLSTALYANRMRNFIATNEANTFGFENEGKMETAGLETTFQKKWLNGATAILGYSNTFQQLGDDGEGKINSPKHLGKLNASIPLLTKKTFATIDAQYVGRRSTLAQNTVGPYTTLNFTLLSRDVFGHLDLSASLYNALDKTFYDPGAEQHRQDALQQDGRSFRIKLVWHGGGR</sequence>
<dbReference type="PANTHER" id="PTHR30069">
    <property type="entry name" value="TONB-DEPENDENT OUTER MEMBRANE RECEPTOR"/>
    <property type="match status" value="1"/>
</dbReference>
<dbReference type="Pfam" id="PF00593">
    <property type="entry name" value="TonB_dep_Rec_b-barrel"/>
    <property type="match status" value="1"/>
</dbReference>
<dbReference type="Pfam" id="PF07715">
    <property type="entry name" value="Plug"/>
    <property type="match status" value="1"/>
</dbReference>
<evidence type="ECO:0000256" key="7">
    <source>
        <dbReference type="ARBA" id="ARBA00023136"/>
    </source>
</evidence>
<evidence type="ECO:0000256" key="10">
    <source>
        <dbReference type="PROSITE-ProRule" id="PRU01360"/>
    </source>
</evidence>
<feature type="domain" description="TonB-dependent receptor plug" evidence="13">
    <location>
        <begin position="42"/>
        <end position="152"/>
    </location>
</feature>
<gene>
    <name evidence="14" type="ORF">FTW19_09800</name>
</gene>
<evidence type="ECO:0000256" key="5">
    <source>
        <dbReference type="ARBA" id="ARBA00022729"/>
    </source>
</evidence>
<evidence type="ECO:0000256" key="2">
    <source>
        <dbReference type="ARBA" id="ARBA00022448"/>
    </source>
</evidence>
<evidence type="ECO:0000256" key="1">
    <source>
        <dbReference type="ARBA" id="ARBA00004571"/>
    </source>
</evidence>
<dbReference type="SUPFAM" id="SSF56935">
    <property type="entry name" value="Porins"/>
    <property type="match status" value="1"/>
</dbReference>
<dbReference type="InterPro" id="IPR012910">
    <property type="entry name" value="Plug_dom"/>
</dbReference>
<evidence type="ECO:0000256" key="8">
    <source>
        <dbReference type="ARBA" id="ARBA00023170"/>
    </source>
</evidence>
<keyword evidence="8 14" id="KW-0675">Receptor</keyword>
<evidence type="ECO:0000259" key="12">
    <source>
        <dbReference type="Pfam" id="PF00593"/>
    </source>
</evidence>
<dbReference type="GO" id="GO:0015344">
    <property type="term" value="F:siderophore uptake transmembrane transporter activity"/>
    <property type="evidence" value="ECO:0007669"/>
    <property type="project" value="TreeGrafter"/>
</dbReference>
<evidence type="ECO:0000256" key="11">
    <source>
        <dbReference type="RuleBase" id="RU003357"/>
    </source>
</evidence>
<dbReference type="KEGG" id="talb:FTW19_09800"/>
<keyword evidence="5" id="KW-0732">Signal</keyword>
<evidence type="ECO:0000256" key="6">
    <source>
        <dbReference type="ARBA" id="ARBA00023077"/>
    </source>
</evidence>
<comment type="subcellular location">
    <subcellularLocation>
        <location evidence="1 10">Cell outer membrane</location>
        <topology evidence="1 10">Multi-pass membrane protein</topology>
    </subcellularLocation>
</comment>
<keyword evidence="6 11" id="KW-0798">TonB box</keyword>
<dbReference type="EMBL" id="CP042806">
    <property type="protein sequence ID" value="QEE28264.1"/>
    <property type="molecule type" value="Genomic_DNA"/>
</dbReference>
<evidence type="ECO:0000256" key="9">
    <source>
        <dbReference type="ARBA" id="ARBA00023237"/>
    </source>
</evidence>
<evidence type="ECO:0000259" key="13">
    <source>
        <dbReference type="Pfam" id="PF07715"/>
    </source>
</evidence>
<dbReference type="GO" id="GO:0009279">
    <property type="term" value="C:cell outer membrane"/>
    <property type="evidence" value="ECO:0007669"/>
    <property type="project" value="UniProtKB-SubCell"/>
</dbReference>
<dbReference type="Gene3D" id="2.170.130.10">
    <property type="entry name" value="TonB-dependent receptor, plug domain"/>
    <property type="match status" value="1"/>
</dbReference>
<dbReference type="Proteomes" id="UP000321820">
    <property type="component" value="Chromosome"/>
</dbReference>
<dbReference type="AlphaFoldDB" id="A0A5B9E9E2"/>
<dbReference type="InterPro" id="IPR036942">
    <property type="entry name" value="Beta-barrel_TonB_sf"/>
</dbReference>
<dbReference type="Gene3D" id="2.40.170.20">
    <property type="entry name" value="TonB-dependent receptor, beta-barrel domain"/>
    <property type="match status" value="1"/>
</dbReference>
<evidence type="ECO:0000256" key="4">
    <source>
        <dbReference type="ARBA" id="ARBA00022692"/>
    </source>
</evidence>
<keyword evidence="9 10" id="KW-0998">Cell outer membrane</keyword>
<dbReference type="GO" id="GO:0044718">
    <property type="term" value="P:siderophore transmembrane transport"/>
    <property type="evidence" value="ECO:0007669"/>
    <property type="project" value="TreeGrafter"/>
</dbReference>
<keyword evidence="3 10" id="KW-1134">Transmembrane beta strand</keyword>
<dbReference type="InterPro" id="IPR037066">
    <property type="entry name" value="Plug_dom_sf"/>
</dbReference>
<keyword evidence="2 10" id="KW-0813">Transport</keyword>
<dbReference type="InterPro" id="IPR000531">
    <property type="entry name" value="Beta-barrel_TonB"/>
</dbReference>
<name>A0A5B9E9E2_9BACT</name>
<keyword evidence="7 10" id="KW-0472">Membrane</keyword>
<evidence type="ECO:0000313" key="14">
    <source>
        <dbReference type="EMBL" id="QEE28264.1"/>
    </source>
</evidence>